<keyword evidence="1" id="KW-0472">Membrane</keyword>
<dbReference type="Gene3D" id="3.30.450.20">
    <property type="entry name" value="PAS domain"/>
    <property type="match status" value="2"/>
</dbReference>
<sequence length="1028" mass="115150">MTHPAMSSPRLRLGLLVFGLTAIVAINGLLASDLYRQYQRTLSDAQASAGIIASGLEQYTIRTLESVDTTLDALASRVLDAYGPITLEHPDITAILGQSVRGPMVSNIIVVNASGRWVNDLYGDPNLASNLADRDYFRTHQLMPTDGLFLDRPLEARTSGMHFIAASRALRDQDDQFLGVIAAIIDPGHYQALFQELGVNLAGGLALVDTRGALVTTSGDIPGSLIETVADNGSAQTLRQFSDRESGKDYFLVQRPVGGYPLVQAVTIDVDRVLQPWRATLRGYLFLGTGVSLLLLLGVVLLWRETRRSEWVQQELRQSESRFRSLIESTSDFVWEMDADGYCVYASPQIEDMMGYRPEEVVGMRPYDPMTPREQDRLTDVYHSIIEAREPFHMLENRNVHRDGHEVVLETSGVPVFDDEGNFRGYRGIDRDITERKRLEEALRSLALLTGKESEQEFFQLANRNLARALGMRCCVLVQCVGEEQLKMRAWHDEKGGHECPALPEQIIRALLREERLVICDGLASEIPDDRLVSAMQGESLFATTIRPASGIRWGYLIALDTQRVTRVRLSRVEPILDVFAARIALELDRNQAQADLSWEASHDTLTGLLNRRAFDEQLRLTLARPPAKGMVHALIYMDLDQFKVVNDTCGHMAGDELLRQLARSLSTRLRRSDQLARLGGDEFGLILADCPMDRSMEIAETLLDTIRAFQFQWEGRSFSVGASIGMTHTREAVGAASDLLAQADLACYAAKDLGRNRIQVYQVDNLHIRARHGEMGWVPRLDRALVENRFQLFGQWMVPTSPDSHLTPSLEVLLRLIDEDGTVIDAAEFVPAAERYNLMTRIDRHVIDRVFAIAANTDDAHRPRRWSINLSGTSLGNGDLHAFIEGRFRHYEVDPAWFCFEITETAAIHNFEEAQRLFRHLRRLGCRVGLDDFGSGLSSFAYLREIEVDALKIDGSFVRSIASDEVSRSMVRAMHEVGKAMNLDTVAEFVEDDAILAVLRELGVDMAQGYAVHRPQALEELIPPPLS</sequence>
<keyword evidence="7" id="KW-1185">Reference proteome</keyword>
<reference evidence="6 7" key="1">
    <citation type="submission" date="2023-08" db="EMBL/GenBank/DDBJ databases">
        <title>Whole-genome sequencing of halo(alkali)philic microorganisms from hypersaline lakes.</title>
        <authorList>
            <person name="Sorokin D.Y."/>
            <person name="Abbas B."/>
            <person name="Merkel A.Y."/>
        </authorList>
    </citation>
    <scope>NUCLEOTIDE SEQUENCE [LARGE SCALE GENOMIC DNA]</scope>
    <source>
        <strain evidence="6 7">AB-CW4</strain>
    </source>
</reference>
<dbReference type="EMBL" id="JAVDDT010000003">
    <property type="protein sequence ID" value="MDQ2069425.1"/>
    <property type="molecule type" value="Genomic_DNA"/>
</dbReference>
<feature type="domain" description="GGDEF" evidence="5">
    <location>
        <begin position="631"/>
        <end position="764"/>
    </location>
</feature>
<dbReference type="CDD" id="cd01948">
    <property type="entry name" value="EAL"/>
    <property type="match status" value="1"/>
</dbReference>
<dbReference type="CDD" id="cd18773">
    <property type="entry name" value="PDC1_HK_sensor"/>
    <property type="match status" value="1"/>
</dbReference>
<dbReference type="InterPro" id="IPR052155">
    <property type="entry name" value="Biofilm_reg_signaling"/>
</dbReference>
<dbReference type="InterPro" id="IPR035919">
    <property type="entry name" value="EAL_sf"/>
</dbReference>
<keyword evidence="1" id="KW-1133">Transmembrane helix</keyword>
<dbReference type="SUPFAM" id="SSF55073">
    <property type="entry name" value="Nucleotide cyclase"/>
    <property type="match status" value="1"/>
</dbReference>
<protein>
    <submittedName>
        <fullName evidence="6">EAL domain-containing protein</fullName>
    </submittedName>
</protein>
<dbReference type="Pfam" id="PF00563">
    <property type="entry name" value="EAL"/>
    <property type="match status" value="1"/>
</dbReference>
<dbReference type="Gene3D" id="3.30.70.270">
    <property type="match status" value="1"/>
</dbReference>
<evidence type="ECO:0000256" key="1">
    <source>
        <dbReference type="SAM" id="Phobius"/>
    </source>
</evidence>
<gene>
    <name evidence="6" type="ORF">RBH19_06045</name>
</gene>
<dbReference type="InterPro" id="IPR013656">
    <property type="entry name" value="PAS_4"/>
</dbReference>
<dbReference type="NCBIfam" id="TIGR00254">
    <property type="entry name" value="GGDEF"/>
    <property type="match status" value="1"/>
</dbReference>
<dbReference type="CDD" id="cd01949">
    <property type="entry name" value="GGDEF"/>
    <property type="match status" value="1"/>
</dbReference>
<keyword evidence="1" id="KW-0812">Transmembrane</keyword>
<dbReference type="InterPro" id="IPR000700">
    <property type="entry name" value="PAS-assoc_C"/>
</dbReference>
<dbReference type="InterPro" id="IPR029787">
    <property type="entry name" value="Nucleotide_cyclase"/>
</dbReference>
<dbReference type="SUPFAM" id="SSF55785">
    <property type="entry name" value="PYP-like sensor domain (PAS domain)"/>
    <property type="match status" value="1"/>
</dbReference>
<dbReference type="CDD" id="cd00130">
    <property type="entry name" value="PAS"/>
    <property type="match status" value="1"/>
</dbReference>
<evidence type="ECO:0000313" key="6">
    <source>
        <dbReference type="EMBL" id="MDQ2069425.1"/>
    </source>
</evidence>
<name>A0ABU0W5X3_9GAMM</name>
<comment type="caution">
    <text evidence="6">The sequence shown here is derived from an EMBL/GenBank/DDBJ whole genome shotgun (WGS) entry which is preliminary data.</text>
</comment>
<dbReference type="InterPro" id="IPR000014">
    <property type="entry name" value="PAS"/>
</dbReference>
<feature type="transmembrane region" description="Helical" evidence="1">
    <location>
        <begin position="284"/>
        <end position="303"/>
    </location>
</feature>
<dbReference type="SMART" id="SM00052">
    <property type="entry name" value="EAL"/>
    <property type="match status" value="1"/>
</dbReference>
<dbReference type="InterPro" id="IPR035965">
    <property type="entry name" value="PAS-like_dom_sf"/>
</dbReference>
<dbReference type="SUPFAM" id="SSF141868">
    <property type="entry name" value="EAL domain-like"/>
    <property type="match status" value="1"/>
</dbReference>
<feature type="domain" description="PAS" evidence="2">
    <location>
        <begin position="319"/>
        <end position="389"/>
    </location>
</feature>
<organism evidence="6 7">
    <name type="scientific">Natronospira bacteriovora</name>
    <dbReference type="NCBI Taxonomy" id="3069753"/>
    <lineage>
        <taxon>Bacteria</taxon>
        <taxon>Pseudomonadati</taxon>
        <taxon>Pseudomonadota</taxon>
        <taxon>Gammaproteobacteria</taxon>
        <taxon>Natronospirales</taxon>
        <taxon>Natronospiraceae</taxon>
        <taxon>Natronospira</taxon>
    </lineage>
</organism>
<dbReference type="PROSITE" id="PS50112">
    <property type="entry name" value="PAS"/>
    <property type="match status" value="1"/>
</dbReference>
<dbReference type="NCBIfam" id="TIGR00229">
    <property type="entry name" value="sensory_box"/>
    <property type="match status" value="1"/>
</dbReference>
<dbReference type="InterPro" id="IPR000160">
    <property type="entry name" value="GGDEF_dom"/>
</dbReference>
<dbReference type="PANTHER" id="PTHR44757:SF4">
    <property type="entry name" value="DIGUANYLATE CYCLASE DGCE-RELATED"/>
    <property type="match status" value="1"/>
</dbReference>
<evidence type="ECO:0000259" key="5">
    <source>
        <dbReference type="PROSITE" id="PS50887"/>
    </source>
</evidence>
<dbReference type="InterPro" id="IPR001633">
    <property type="entry name" value="EAL_dom"/>
</dbReference>
<dbReference type="InterPro" id="IPR043128">
    <property type="entry name" value="Rev_trsase/Diguanyl_cyclase"/>
</dbReference>
<dbReference type="Pfam" id="PF08448">
    <property type="entry name" value="PAS_4"/>
    <property type="match status" value="1"/>
</dbReference>
<dbReference type="PROSITE" id="PS50887">
    <property type="entry name" value="GGDEF"/>
    <property type="match status" value="1"/>
</dbReference>
<dbReference type="SMART" id="SM00267">
    <property type="entry name" value="GGDEF"/>
    <property type="match status" value="1"/>
</dbReference>
<dbReference type="SMART" id="SM00091">
    <property type="entry name" value="PAS"/>
    <property type="match status" value="1"/>
</dbReference>
<feature type="domain" description="PAC" evidence="3">
    <location>
        <begin position="393"/>
        <end position="445"/>
    </location>
</feature>
<dbReference type="InterPro" id="IPR001610">
    <property type="entry name" value="PAC"/>
</dbReference>
<feature type="domain" description="EAL" evidence="4">
    <location>
        <begin position="775"/>
        <end position="1028"/>
    </location>
</feature>
<evidence type="ECO:0000259" key="3">
    <source>
        <dbReference type="PROSITE" id="PS50113"/>
    </source>
</evidence>
<dbReference type="RefSeq" id="WP_306727926.1">
    <property type="nucleotide sequence ID" value="NZ_JAVDDT010000003.1"/>
</dbReference>
<dbReference type="PROSITE" id="PS50883">
    <property type="entry name" value="EAL"/>
    <property type="match status" value="1"/>
</dbReference>
<evidence type="ECO:0000259" key="2">
    <source>
        <dbReference type="PROSITE" id="PS50112"/>
    </source>
</evidence>
<dbReference type="Pfam" id="PF00990">
    <property type="entry name" value="GGDEF"/>
    <property type="match status" value="1"/>
</dbReference>
<dbReference type="SMART" id="SM00086">
    <property type="entry name" value="PAC"/>
    <property type="match status" value="1"/>
</dbReference>
<accession>A0ABU0W5X3</accession>
<dbReference type="PANTHER" id="PTHR44757">
    <property type="entry name" value="DIGUANYLATE CYCLASE DGCP"/>
    <property type="match status" value="1"/>
</dbReference>
<evidence type="ECO:0000313" key="7">
    <source>
        <dbReference type="Proteomes" id="UP001239019"/>
    </source>
</evidence>
<evidence type="ECO:0000259" key="4">
    <source>
        <dbReference type="PROSITE" id="PS50883"/>
    </source>
</evidence>
<dbReference type="Proteomes" id="UP001239019">
    <property type="component" value="Unassembled WGS sequence"/>
</dbReference>
<dbReference type="Gene3D" id="3.20.20.450">
    <property type="entry name" value="EAL domain"/>
    <property type="match status" value="1"/>
</dbReference>
<dbReference type="PROSITE" id="PS50113">
    <property type="entry name" value="PAC"/>
    <property type="match status" value="1"/>
</dbReference>
<proteinExistence type="predicted"/>